<dbReference type="InterPro" id="IPR029044">
    <property type="entry name" value="Nucleotide-diphossugar_trans"/>
</dbReference>
<dbReference type="InterPro" id="IPR001173">
    <property type="entry name" value="Glyco_trans_2-like"/>
</dbReference>
<sequence>MSKQISVIIPTLNAGQQITELLEALQAQTRKPDEIIVVDSQSDDDTVHRVRHFDDVRLLQIQRKNFDHGATRDMALRESKGDYVLFLTQDALPKDEYYIEELLKPFSDERVALVSGRQIARLSARSSEKLVREFNYPPVSHVRSAKDIPRFGIKAFFATDVCSAYRRDAYLAVGGFEHPITTNEDMFIAASFLCAGYSVAYAADAQVWHSHNFSLKQQYKRNYIMGKEIELRKDKLGGAKVAGEGASLVKYVMSGLARSGQVGEMFWFCLDCAARLLGNRAGVRAARKKR</sequence>
<evidence type="ECO:0000313" key="3">
    <source>
        <dbReference type="Proteomes" id="UP000216074"/>
    </source>
</evidence>
<dbReference type="OrthoDB" id="7665907at2"/>
<keyword evidence="2" id="KW-0808">Transferase</keyword>
<dbReference type="RefSeq" id="WP_094729324.1">
    <property type="nucleotide sequence ID" value="NZ_MWWY01000013.1"/>
</dbReference>
<dbReference type="InterPro" id="IPR050834">
    <property type="entry name" value="Glycosyltransf_2"/>
</dbReference>
<dbReference type="SUPFAM" id="SSF53448">
    <property type="entry name" value="Nucleotide-diphospho-sugar transferases"/>
    <property type="match status" value="1"/>
</dbReference>
<protein>
    <submittedName>
        <fullName evidence="2">Glycosyl transferase family 2</fullName>
    </submittedName>
</protein>
<reference evidence="2 3" key="1">
    <citation type="journal article" date="2017" name="BMC Genomics">
        <title>Comparative genomic and phylogenomic analyses of the Bifidobacteriaceae family.</title>
        <authorList>
            <person name="Lugli G.A."/>
            <person name="Milani C."/>
            <person name="Turroni F."/>
            <person name="Duranti S."/>
            <person name="Mancabelli L."/>
            <person name="Mangifesta M."/>
            <person name="Ferrario C."/>
            <person name="Modesto M."/>
            <person name="Mattarelli P."/>
            <person name="Jiri K."/>
            <person name="van Sinderen D."/>
            <person name="Ventura M."/>
        </authorList>
    </citation>
    <scope>NUCLEOTIDE SEQUENCE [LARGE SCALE GENOMIC DNA]</scope>
    <source>
        <strain evidence="2 3">DSM 100202</strain>
    </source>
</reference>
<evidence type="ECO:0000313" key="2">
    <source>
        <dbReference type="EMBL" id="OZG65388.1"/>
    </source>
</evidence>
<keyword evidence="3" id="KW-1185">Reference proteome</keyword>
<comment type="caution">
    <text evidence="2">The sequence shown here is derived from an EMBL/GenBank/DDBJ whole genome shotgun (WGS) entry which is preliminary data.</text>
</comment>
<dbReference type="GO" id="GO:0044010">
    <property type="term" value="P:single-species biofilm formation"/>
    <property type="evidence" value="ECO:0007669"/>
    <property type="project" value="TreeGrafter"/>
</dbReference>
<proteinExistence type="predicted"/>
<dbReference type="AlphaFoldDB" id="A0A261G1Y1"/>
<dbReference type="Gene3D" id="3.90.550.10">
    <property type="entry name" value="Spore Coat Polysaccharide Biosynthesis Protein SpsA, Chain A"/>
    <property type="match status" value="1"/>
</dbReference>
<name>A0A261G1Y1_9BIFI</name>
<dbReference type="PANTHER" id="PTHR43685">
    <property type="entry name" value="GLYCOSYLTRANSFERASE"/>
    <property type="match status" value="1"/>
</dbReference>
<dbReference type="Proteomes" id="UP000216074">
    <property type="component" value="Unassembled WGS sequence"/>
</dbReference>
<evidence type="ECO:0000259" key="1">
    <source>
        <dbReference type="Pfam" id="PF00535"/>
    </source>
</evidence>
<gene>
    <name evidence="2" type="ORF">BHAP_0666</name>
</gene>
<dbReference type="EMBL" id="MWWY01000013">
    <property type="protein sequence ID" value="OZG65388.1"/>
    <property type="molecule type" value="Genomic_DNA"/>
</dbReference>
<organism evidence="2 3">
    <name type="scientific">Bifidobacterium hapali</name>
    <dbReference type="NCBI Taxonomy" id="1630172"/>
    <lineage>
        <taxon>Bacteria</taxon>
        <taxon>Bacillati</taxon>
        <taxon>Actinomycetota</taxon>
        <taxon>Actinomycetes</taxon>
        <taxon>Bifidobacteriales</taxon>
        <taxon>Bifidobacteriaceae</taxon>
        <taxon>Bifidobacterium</taxon>
    </lineage>
</organism>
<dbReference type="Pfam" id="PF00535">
    <property type="entry name" value="Glycos_transf_2"/>
    <property type="match status" value="1"/>
</dbReference>
<dbReference type="GO" id="GO:0016740">
    <property type="term" value="F:transferase activity"/>
    <property type="evidence" value="ECO:0007669"/>
    <property type="project" value="UniProtKB-KW"/>
</dbReference>
<dbReference type="PANTHER" id="PTHR43685:SF13">
    <property type="entry name" value="O ANTIGEN BIOSYNTHESIS RHAMNOSYLTRANSFERASE RFBN"/>
    <property type="match status" value="1"/>
</dbReference>
<feature type="domain" description="Glycosyltransferase 2-like" evidence="1">
    <location>
        <begin position="6"/>
        <end position="170"/>
    </location>
</feature>
<accession>A0A261G1Y1</accession>